<name>A0A269THS1_9BACT</name>
<dbReference type="Proteomes" id="UP000216943">
    <property type="component" value="Unassembled WGS sequence"/>
</dbReference>
<gene>
    <name evidence="2" type="ORF">CJJ23_04550</name>
</gene>
<dbReference type="AlphaFoldDB" id="A0A269THS1"/>
<keyword evidence="1" id="KW-0732">Signal</keyword>
<evidence type="ECO:0000313" key="2">
    <source>
        <dbReference type="EMBL" id="PAK20931.1"/>
    </source>
</evidence>
<evidence type="ECO:0000256" key="1">
    <source>
        <dbReference type="SAM" id="SignalP"/>
    </source>
</evidence>
<protein>
    <recommendedName>
        <fullName evidence="4">Lipoprotein</fullName>
    </recommendedName>
</protein>
<dbReference type="OrthoDB" id="9913684at2"/>
<dbReference type="RefSeq" id="WP_095335161.1">
    <property type="nucleotide sequence ID" value="NZ_NQNY01000018.1"/>
</dbReference>
<accession>A0A269THS1</accession>
<feature type="signal peptide" evidence="1">
    <location>
        <begin position="1"/>
        <end position="23"/>
    </location>
</feature>
<organism evidence="2 3">
    <name type="scientific">Mycoplasmopsis agassizii</name>
    <dbReference type="NCBI Taxonomy" id="33922"/>
    <lineage>
        <taxon>Bacteria</taxon>
        <taxon>Bacillati</taxon>
        <taxon>Mycoplasmatota</taxon>
        <taxon>Mycoplasmoidales</taxon>
        <taxon>Metamycoplasmataceae</taxon>
        <taxon>Mycoplasmopsis</taxon>
    </lineage>
</organism>
<reference evidence="3" key="1">
    <citation type="submission" date="2017-08" db="EMBL/GenBank/DDBJ databases">
        <authorList>
            <person name="Alvarez-Ponce D."/>
            <person name="Weitzman C.L."/>
            <person name="Tillett R.L."/>
            <person name="Sandmeier F.C."/>
            <person name="Tracy C.R."/>
        </authorList>
    </citation>
    <scope>NUCLEOTIDE SEQUENCE [LARGE SCALE GENOMIC DNA]</scope>
    <source>
        <strain evidence="3">723</strain>
    </source>
</reference>
<dbReference type="EMBL" id="NQNY01000018">
    <property type="protein sequence ID" value="PAK20931.1"/>
    <property type="molecule type" value="Genomic_DNA"/>
</dbReference>
<comment type="caution">
    <text evidence="2">The sequence shown here is derived from an EMBL/GenBank/DDBJ whole genome shotgun (WGS) entry which is preliminary data.</text>
</comment>
<feature type="chain" id="PRO_5012808954" description="Lipoprotein" evidence="1">
    <location>
        <begin position="24"/>
        <end position="437"/>
    </location>
</feature>
<sequence length="437" mass="51299">MLFHKKILFSLATLSIITSVSMAISCTITNNDETKFIINTNMFTQKVRNKNFKFFPFKSELISKIYSEKIDDLKPLLITSNSKLNFFLDKWKKHLFQSYDEDQKFADSLHISKEKLVNAFSAYEKTVLQNYDEQYFKENIMVVDFGNKIQPLGSLLNSPDDKDIRINNLYDISTENNKIILKYWHNDLDKLVKKDYSQAYGVIYSLKKIDFNIENDNYTIEKQKIDHTKETSISERMLNEYSSISQDLSAYDENKSTNWITKNYINKVHFSTITLKSKEELNTLLINHADSFKKNFQKDFPQEELEKIQKDFNEQYFNDNVLVLLSAYDWKGHNFLFDNKIENSFDIKLENNKINFTIYTYKNESSVPGSYDPISEDFVHYTVTDLKIRLKKNVSSASQGSDTLFFKLPKSLITDLENLKSNVELVDHYKNLTTIIS</sequence>
<evidence type="ECO:0008006" key="4">
    <source>
        <dbReference type="Google" id="ProtNLM"/>
    </source>
</evidence>
<dbReference type="PROSITE" id="PS51257">
    <property type="entry name" value="PROKAR_LIPOPROTEIN"/>
    <property type="match status" value="1"/>
</dbReference>
<evidence type="ECO:0000313" key="3">
    <source>
        <dbReference type="Proteomes" id="UP000216943"/>
    </source>
</evidence>
<proteinExistence type="predicted"/>